<reference evidence="1" key="1">
    <citation type="submission" date="2022-04" db="EMBL/GenBank/DDBJ databases">
        <title>Mucilaginibacter sp. RS28 isolated from freshwater.</title>
        <authorList>
            <person name="Ko S.-R."/>
        </authorList>
    </citation>
    <scope>NUCLEOTIDE SEQUENCE</scope>
    <source>
        <strain evidence="1">RS28</strain>
    </source>
</reference>
<proteinExistence type="predicted"/>
<dbReference type="RefSeq" id="WP_245132283.1">
    <property type="nucleotide sequence ID" value="NZ_JALJEJ010000010.1"/>
</dbReference>
<name>A0A9X2BAM5_9SPHI</name>
<protein>
    <submittedName>
        <fullName evidence="1">FMN-binding negative transcriptional regulator</fullName>
    </submittedName>
</protein>
<comment type="caution">
    <text evidence="1">The sequence shown here is derived from an EMBL/GenBank/DDBJ whole genome shotgun (WGS) entry which is preliminary data.</text>
</comment>
<gene>
    <name evidence="1" type="ORF">MUY27_17710</name>
</gene>
<dbReference type="InterPro" id="IPR012349">
    <property type="entry name" value="Split_barrel_FMN-bd"/>
</dbReference>
<dbReference type="EMBL" id="JALJEJ010000010">
    <property type="protein sequence ID" value="MCJ8211561.1"/>
    <property type="molecule type" value="Genomic_DNA"/>
</dbReference>
<sequence>MYVTKPFHFSSDLEAVEFIKRYSFGALVTVEAGLPVATHIPFSIHTEGEKLVLSSHIALANNQSATLTTGKALVIFTEPHAYISPAHYEKELSVPTWNYIAVHAYGEVTLITDDEGKLKSLEEMILTYDTNYFKQWKNLPQDWKLKMIKGITAFEVTVTDLQGKKKLSQNRTDVERANIINSFAKSTDQNERDIAEYMRTTH</sequence>
<dbReference type="PIRSF" id="PIRSF010372">
    <property type="entry name" value="PaiB"/>
    <property type="match status" value="1"/>
</dbReference>
<accession>A0A9X2BAM5</accession>
<organism evidence="1 2">
    <name type="scientific">Mucilaginibacter straminoryzae</name>
    <dbReference type="NCBI Taxonomy" id="2932774"/>
    <lineage>
        <taxon>Bacteria</taxon>
        <taxon>Pseudomonadati</taxon>
        <taxon>Bacteroidota</taxon>
        <taxon>Sphingobacteriia</taxon>
        <taxon>Sphingobacteriales</taxon>
        <taxon>Sphingobacteriaceae</taxon>
        <taxon>Mucilaginibacter</taxon>
    </lineage>
</organism>
<dbReference type="PANTHER" id="PTHR35802">
    <property type="entry name" value="PROTEASE SYNTHASE AND SPORULATION PROTEIN PAI 2"/>
    <property type="match status" value="1"/>
</dbReference>
<dbReference type="InterPro" id="IPR007396">
    <property type="entry name" value="TR_PAI2-type"/>
</dbReference>
<dbReference type="AlphaFoldDB" id="A0A9X2BAM5"/>
<dbReference type="PANTHER" id="PTHR35802:SF1">
    <property type="entry name" value="PROTEASE SYNTHASE AND SPORULATION PROTEIN PAI 2"/>
    <property type="match status" value="1"/>
</dbReference>
<dbReference type="Pfam" id="PF04299">
    <property type="entry name" value="FMN_bind_2"/>
    <property type="match status" value="1"/>
</dbReference>
<evidence type="ECO:0000313" key="2">
    <source>
        <dbReference type="Proteomes" id="UP001139450"/>
    </source>
</evidence>
<dbReference type="Gene3D" id="2.30.110.10">
    <property type="entry name" value="Electron Transport, Fmn-binding Protein, Chain A"/>
    <property type="match status" value="1"/>
</dbReference>
<keyword evidence="2" id="KW-1185">Reference proteome</keyword>
<evidence type="ECO:0000313" key="1">
    <source>
        <dbReference type="EMBL" id="MCJ8211561.1"/>
    </source>
</evidence>
<dbReference type="Proteomes" id="UP001139450">
    <property type="component" value="Unassembled WGS sequence"/>
</dbReference>
<dbReference type="SUPFAM" id="SSF50475">
    <property type="entry name" value="FMN-binding split barrel"/>
    <property type="match status" value="1"/>
</dbReference>